<dbReference type="InterPro" id="IPR036513">
    <property type="entry name" value="STAS_dom_sf"/>
</dbReference>
<dbReference type="PROSITE" id="PS50801">
    <property type="entry name" value="STAS"/>
    <property type="match status" value="1"/>
</dbReference>
<feature type="domain" description="STAS" evidence="1">
    <location>
        <begin position="17"/>
        <end position="112"/>
    </location>
</feature>
<evidence type="ECO:0000259" key="1">
    <source>
        <dbReference type="PROSITE" id="PS50801"/>
    </source>
</evidence>
<dbReference type="Proteomes" id="UP001595640">
    <property type="component" value="Unassembled WGS sequence"/>
</dbReference>
<evidence type="ECO:0000313" key="2">
    <source>
        <dbReference type="EMBL" id="MFC3292550.1"/>
    </source>
</evidence>
<dbReference type="RefSeq" id="WP_019018164.1">
    <property type="nucleotide sequence ID" value="NZ_BMXD01000002.1"/>
</dbReference>
<dbReference type="EMBL" id="JBHRUH010000015">
    <property type="protein sequence ID" value="MFC3292550.1"/>
    <property type="molecule type" value="Genomic_DNA"/>
</dbReference>
<comment type="caution">
    <text evidence="2">The sequence shown here is derived from an EMBL/GenBank/DDBJ whole genome shotgun (WGS) entry which is preliminary data.</text>
</comment>
<sequence>MTTLLQGIARLEARDNVLVASGEAGFDVAAALAEKGCEWLMQQSSGGQVIFDLSGVDQASSAALSVMLEWLRCARQCHLTVTAVRLSVPLSRLTAMAGLDRLLPEVYADTSL</sequence>
<dbReference type="Gene3D" id="3.30.750.24">
    <property type="entry name" value="STAS domain"/>
    <property type="match status" value="1"/>
</dbReference>
<dbReference type="Pfam" id="PF13466">
    <property type="entry name" value="STAS_2"/>
    <property type="match status" value="1"/>
</dbReference>
<dbReference type="SUPFAM" id="SSF52091">
    <property type="entry name" value="SpoIIaa-like"/>
    <property type="match status" value="1"/>
</dbReference>
<proteinExistence type="predicted"/>
<dbReference type="InterPro" id="IPR058548">
    <property type="entry name" value="MlaB-like_STAS"/>
</dbReference>
<keyword evidence="3" id="KW-1185">Reference proteome</keyword>
<name>A0ABV7M217_9GAMM</name>
<evidence type="ECO:0000313" key="3">
    <source>
        <dbReference type="Proteomes" id="UP001595640"/>
    </source>
</evidence>
<protein>
    <submittedName>
        <fullName evidence="2">Lipid asymmetry maintenance protein MlaB</fullName>
    </submittedName>
</protein>
<accession>A0ABV7M217</accession>
<gene>
    <name evidence="2" type="ORF">ACFOEI_10765</name>
</gene>
<reference evidence="3" key="1">
    <citation type="journal article" date="2019" name="Int. J. Syst. Evol. Microbiol.">
        <title>The Global Catalogue of Microorganisms (GCM) 10K type strain sequencing project: providing services to taxonomists for standard genome sequencing and annotation.</title>
        <authorList>
            <consortium name="The Broad Institute Genomics Platform"/>
            <consortium name="The Broad Institute Genome Sequencing Center for Infectious Disease"/>
            <person name="Wu L."/>
            <person name="Ma J."/>
        </authorList>
    </citation>
    <scope>NUCLEOTIDE SEQUENCE [LARGE SCALE GENOMIC DNA]</scope>
    <source>
        <strain evidence="3">KCTC 12847</strain>
    </source>
</reference>
<dbReference type="CDD" id="cd07043">
    <property type="entry name" value="STAS_anti-anti-sigma_factors"/>
    <property type="match status" value="1"/>
</dbReference>
<organism evidence="2 3">
    <name type="scientific">Modicisalibacter luteus</name>
    <dbReference type="NCBI Taxonomy" id="453962"/>
    <lineage>
        <taxon>Bacteria</taxon>
        <taxon>Pseudomonadati</taxon>
        <taxon>Pseudomonadota</taxon>
        <taxon>Gammaproteobacteria</taxon>
        <taxon>Oceanospirillales</taxon>
        <taxon>Halomonadaceae</taxon>
        <taxon>Modicisalibacter</taxon>
    </lineage>
</organism>
<dbReference type="InterPro" id="IPR002645">
    <property type="entry name" value="STAS_dom"/>
</dbReference>